<feature type="chain" id="PRO_5046103451" description="Bacterial spore germination immunoglobulin-like domain-containing protein" evidence="1">
    <location>
        <begin position="42"/>
        <end position="393"/>
    </location>
</feature>
<name>A0ABQ3UJB6_9CHLR</name>
<sequence>MYREVRENRRRHTNSHRQPFAGFALSLFLLLLLASCGSAQATTTTTGTQHIVKSNVPATTKMIALGAQPCPTTAASTDYWSAVVGIQREQNSIEKVSCGHLEGNDTLQALVEVDYNGASGGVKDIYVYDQVTGPAPTKILELKDLYQGDARISGYNTVITREVDWNSSVNKGQSADSVQRDLYREFKWAPGANGMLPVAFRGFYPDLTRYQAETDQQQVSKSHEQWKLDPRQVAQHMASNLLKWSGASQARILKQQGVDATVSLKNAGQDGGTITVTLSRLEGRSDGIWLVTQVDSDALLITQPTPLDHLARNFTLTGKGPTGVSGQVKVFDHLYNEIGSASTTSAGNDATTFHTPVSYTPTFDKGSEEGILALFAQKGNAIQGAVMFKALLG</sequence>
<gene>
    <name evidence="2" type="ORF">KSB_12480</name>
</gene>
<evidence type="ECO:0008006" key="4">
    <source>
        <dbReference type="Google" id="ProtNLM"/>
    </source>
</evidence>
<dbReference type="EMBL" id="BNJG01000001">
    <property type="protein sequence ID" value="GHO52773.1"/>
    <property type="molecule type" value="Genomic_DNA"/>
</dbReference>
<dbReference type="RefSeq" id="WP_201369643.1">
    <property type="nucleotide sequence ID" value="NZ_BNJG01000001.1"/>
</dbReference>
<organism evidence="2 3">
    <name type="scientific">Ktedonobacter robiniae</name>
    <dbReference type="NCBI Taxonomy" id="2778365"/>
    <lineage>
        <taxon>Bacteria</taxon>
        <taxon>Bacillati</taxon>
        <taxon>Chloroflexota</taxon>
        <taxon>Ktedonobacteria</taxon>
        <taxon>Ktedonobacterales</taxon>
        <taxon>Ktedonobacteraceae</taxon>
        <taxon>Ktedonobacter</taxon>
    </lineage>
</organism>
<keyword evidence="1" id="KW-0732">Signal</keyword>
<accession>A0ABQ3UJB6</accession>
<comment type="caution">
    <text evidence="2">The sequence shown here is derived from an EMBL/GenBank/DDBJ whole genome shotgun (WGS) entry which is preliminary data.</text>
</comment>
<evidence type="ECO:0000256" key="1">
    <source>
        <dbReference type="SAM" id="SignalP"/>
    </source>
</evidence>
<dbReference type="Proteomes" id="UP000654345">
    <property type="component" value="Unassembled WGS sequence"/>
</dbReference>
<proteinExistence type="predicted"/>
<evidence type="ECO:0000313" key="3">
    <source>
        <dbReference type="Proteomes" id="UP000654345"/>
    </source>
</evidence>
<protein>
    <recommendedName>
        <fullName evidence="4">Bacterial spore germination immunoglobulin-like domain-containing protein</fullName>
    </recommendedName>
</protein>
<reference evidence="2 3" key="1">
    <citation type="journal article" date="2021" name="Int. J. Syst. Evol. Microbiol.">
        <title>Reticulibacter mediterranei gen. nov., sp. nov., within the new family Reticulibacteraceae fam. nov., and Ktedonospora formicarum gen. nov., sp. nov., Ktedonobacter robiniae sp. nov., Dictyobacter formicarum sp. nov. and Dictyobacter arantiisoli sp. nov., belonging to the class Ktedonobacteria.</title>
        <authorList>
            <person name="Yabe S."/>
            <person name="Zheng Y."/>
            <person name="Wang C.M."/>
            <person name="Sakai Y."/>
            <person name="Abe K."/>
            <person name="Yokota A."/>
            <person name="Donadio S."/>
            <person name="Cavaletti L."/>
            <person name="Monciardini P."/>
        </authorList>
    </citation>
    <scope>NUCLEOTIDE SEQUENCE [LARGE SCALE GENOMIC DNA]</scope>
    <source>
        <strain evidence="2 3">SOSP1-30</strain>
    </source>
</reference>
<feature type="signal peptide" evidence="1">
    <location>
        <begin position="1"/>
        <end position="41"/>
    </location>
</feature>
<evidence type="ECO:0000313" key="2">
    <source>
        <dbReference type="EMBL" id="GHO52773.1"/>
    </source>
</evidence>
<keyword evidence="3" id="KW-1185">Reference proteome</keyword>